<dbReference type="PRINTS" id="PR00447">
    <property type="entry name" value="NATRESASSCMP"/>
</dbReference>
<dbReference type="GO" id="GO:0015086">
    <property type="term" value="F:cadmium ion transmembrane transporter activity"/>
    <property type="evidence" value="ECO:0007669"/>
    <property type="project" value="TreeGrafter"/>
</dbReference>
<feature type="transmembrane region" description="Helical" evidence="8">
    <location>
        <begin position="347"/>
        <end position="365"/>
    </location>
</feature>
<sequence length="535" mass="58719">MPPPKQEEEEEHHTLLPPSPSPSPSPSSSSSENEEETAYQSNEKIQIVGFDEPDDIEDLESGGDFNKTPPFSWKKLWLFTGPGFLMSIAFLDPGNLEGDLQSGAIAGYSLLWLLMWATIMGLLVQLLSARLGVATGKHLAELCKDEYPNWARYLLWFMAEVALIGADIQEVIGSAIAIKILSNGVLPLWAGVLITAIDCFIFLFLENYGVRKLEAFFAILIGTMAISFAWMFGETKPSGKELLIGILVPKLSPKTIRQAVGVVGCVIMPHNVFLHSALVQSRKVDINKKGRVQEALNYYSIESTIALLISFMINLFVTTVFAKGFYGTPQASKLGLLNAGQFLEEKYGRGLLPILYIWAIGLLAAGQSSTITGTYAGQFIMGGFLNLRLKKWVRALITRSFAIIPTIIVALIFDTSEDALDVLNEWLNVLQSVQIPFALIPLLCLVSKEQIMGVFKIGPTLKVVAWTVAVLIIVINGYLLLDFFSSEVSGVLVGSIVFTVTAGYVAFIVYLVSRTGFFSTWLSGLWPKKIVETGI</sequence>
<feature type="transmembrane region" description="Helical" evidence="8">
    <location>
        <begin position="184"/>
        <end position="203"/>
    </location>
</feature>
<dbReference type="NCBIfam" id="NF037982">
    <property type="entry name" value="Nramp_1"/>
    <property type="match status" value="1"/>
</dbReference>
<feature type="transmembrane region" description="Helical" evidence="8">
    <location>
        <begin position="396"/>
        <end position="413"/>
    </location>
</feature>
<protein>
    <submittedName>
        <fullName evidence="9">Uncharacterized protein</fullName>
    </submittedName>
</protein>
<feature type="region of interest" description="Disordered" evidence="7">
    <location>
        <begin position="1"/>
        <end position="47"/>
    </location>
</feature>
<evidence type="ECO:0000256" key="4">
    <source>
        <dbReference type="ARBA" id="ARBA00022692"/>
    </source>
</evidence>
<evidence type="ECO:0000256" key="5">
    <source>
        <dbReference type="ARBA" id="ARBA00022989"/>
    </source>
</evidence>
<dbReference type="GO" id="GO:0005384">
    <property type="term" value="F:manganese ion transmembrane transporter activity"/>
    <property type="evidence" value="ECO:0007669"/>
    <property type="project" value="TreeGrafter"/>
</dbReference>
<dbReference type="NCBIfam" id="TIGR01197">
    <property type="entry name" value="nramp"/>
    <property type="match status" value="1"/>
</dbReference>
<dbReference type="GO" id="GO:0016020">
    <property type="term" value="C:membrane"/>
    <property type="evidence" value="ECO:0007669"/>
    <property type="project" value="UniProtKB-SubCell"/>
</dbReference>
<feature type="transmembrane region" description="Helical" evidence="8">
    <location>
        <begin position="305"/>
        <end position="326"/>
    </location>
</feature>
<evidence type="ECO:0000256" key="2">
    <source>
        <dbReference type="ARBA" id="ARBA00009965"/>
    </source>
</evidence>
<dbReference type="Proteomes" id="UP000541444">
    <property type="component" value="Unassembled WGS sequence"/>
</dbReference>
<evidence type="ECO:0000256" key="6">
    <source>
        <dbReference type="ARBA" id="ARBA00023136"/>
    </source>
</evidence>
<dbReference type="OrthoDB" id="409173at2759"/>
<evidence type="ECO:0000256" key="1">
    <source>
        <dbReference type="ARBA" id="ARBA00004141"/>
    </source>
</evidence>
<accession>A0A7J7LIB8</accession>
<evidence type="ECO:0000256" key="8">
    <source>
        <dbReference type="SAM" id="Phobius"/>
    </source>
</evidence>
<reference evidence="9 10" key="1">
    <citation type="journal article" date="2020" name="IScience">
        <title>Genome Sequencing of the Endangered Kingdonia uniflora (Circaeasteraceae, Ranunculales) Reveals Potential Mechanisms of Evolutionary Specialization.</title>
        <authorList>
            <person name="Sun Y."/>
            <person name="Deng T."/>
            <person name="Zhang A."/>
            <person name="Moore M.J."/>
            <person name="Landis J.B."/>
            <person name="Lin N."/>
            <person name="Zhang H."/>
            <person name="Zhang X."/>
            <person name="Huang J."/>
            <person name="Zhang X."/>
            <person name="Sun H."/>
            <person name="Wang H."/>
        </authorList>
    </citation>
    <scope>NUCLEOTIDE SEQUENCE [LARGE SCALE GENOMIC DNA]</scope>
    <source>
        <strain evidence="9">TB1705</strain>
        <tissue evidence="9">Leaf</tissue>
    </source>
</reference>
<dbReference type="GO" id="GO:0034755">
    <property type="term" value="P:iron ion transmembrane transport"/>
    <property type="evidence" value="ECO:0007669"/>
    <property type="project" value="TreeGrafter"/>
</dbReference>
<feature type="transmembrane region" description="Helical" evidence="8">
    <location>
        <begin position="111"/>
        <end position="133"/>
    </location>
</feature>
<keyword evidence="3" id="KW-0813">Transport</keyword>
<dbReference type="HAMAP" id="MF_00221">
    <property type="entry name" value="NRAMP"/>
    <property type="match status" value="1"/>
</dbReference>
<organism evidence="9 10">
    <name type="scientific">Kingdonia uniflora</name>
    <dbReference type="NCBI Taxonomy" id="39325"/>
    <lineage>
        <taxon>Eukaryota</taxon>
        <taxon>Viridiplantae</taxon>
        <taxon>Streptophyta</taxon>
        <taxon>Embryophyta</taxon>
        <taxon>Tracheophyta</taxon>
        <taxon>Spermatophyta</taxon>
        <taxon>Magnoliopsida</taxon>
        <taxon>Ranunculales</taxon>
        <taxon>Circaeasteraceae</taxon>
        <taxon>Kingdonia</taxon>
    </lineage>
</organism>
<feature type="transmembrane region" description="Helical" evidence="8">
    <location>
        <begin position="490"/>
        <end position="512"/>
    </location>
</feature>
<proteinExistence type="inferred from homology"/>
<dbReference type="Pfam" id="PF01566">
    <property type="entry name" value="Nramp"/>
    <property type="match status" value="1"/>
</dbReference>
<comment type="subcellular location">
    <subcellularLocation>
        <location evidence="1">Membrane</location>
        <topology evidence="1">Multi-pass membrane protein</topology>
    </subcellularLocation>
</comment>
<dbReference type="AlphaFoldDB" id="A0A7J7LIB8"/>
<dbReference type="InterPro" id="IPR001046">
    <property type="entry name" value="NRAMP_fam"/>
</dbReference>
<dbReference type="PANTHER" id="PTHR11706:SF33">
    <property type="entry name" value="NATURAL RESISTANCE-ASSOCIATED MACROPHAGE PROTEIN 2"/>
    <property type="match status" value="1"/>
</dbReference>
<keyword evidence="4 8" id="KW-0812">Transmembrane</keyword>
<dbReference type="PANTHER" id="PTHR11706">
    <property type="entry name" value="SOLUTE CARRIER PROTEIN FAMILY 11 MEMBER"/>
    <property type="match status" value="1"/>
</dbReference>
<comment type="similarity">
    <text evidence="2">Belongs to the NRAMP (TC 2.A.55) family.</text>
</comment>
<feature type="transmembrane region" description="Helical" evidence="8">
    <location>
        <begin position="463"/>
        <end position="484"/>
    </location>
</feature>
<keyword evidence="5 8" id="KW-1133">Transmembrane helix</keyword>
<name>A0A7J7LIB8_9MAGN</name>
<feature type="transmembrane region" description="Helical" evidence="8">
    <location>
        <begin position="433"/>
        <end position="451"/>
    </location>
</feature>
<gene>
    <name evidence="9" type="ORF">GIB67_033823</name>
</gene>
<keyword evidence="6 8" id="KW-0472">Membrane</keyword>
<feature type="transmembrane region" description="Helical" evidence="8">
    <location>
        <begin position="215"/>
        <end position="233"/>
    </location>
</feature>
<evidence type="ECO:0000313" key="10">
    <source>
        <dbReference type="Proteomes" id="UP000541444"/>
    </source>
</evidence>
<dbReference type="EMBL" id="JACGCM010002260">
    <property type="protein sequence ID" value="KAF6142396.1"/>
    <property type="molecule type" value="Genomic_DNA"/>
</dbReference>
<comment type="caution">
    <text evidence="9">The sequence shown here is derived from an EMBL/GenBank/DDBJ whole genome shotgun (WGS) entry which is preliminary data.</text>
</comment>
<evidence type="ECO:0000256" key="3">
    <source>
        <dbReference type="ARBA" id="ARBA00022448"/>
    </source>
</evidence>
<evidence type="ECO:0000256" key="7">
    <source>
        <dbReference type="SAM" id="MobiDB-lite"/>
    </source>
</evidence>
<feature type="transmembrane region" description="Helical" evidence="8">
    <location>
        <begin position="153"/>
        <end position="178"/>
    </location>
</feature>
<evidence type="ECO:0000313" key="9">
    <source>
        <dbReference type="EMBL" id="KAF6142396.1"/>
    </source>
</evidence>
<keyword evidence="10" id="KW-1185">Reference proteome</keyword>